<keyword evidence="3" id="KW-1185">Reference proteome</keyword>
<sequence length="110" mass="11972">MDKSGKAKAGGGGKHSIPADNRNSYPTAHKKQGTGGGGGYPKPGYGSVGSDGYPDHAVTSSKVSTEWWREKEHTKYLKKRRFTEALSIQPNRESFWLVLLGILFVSYITG</sequence>
<proteinExistence type="predicted"/>
<gene>
    <name evidence="2" type="ORF">MSPICULIGERA_LOCUS515</name>
</gene>
<dbReference type="AlphaFoldDB" id="A0AA36C3L2"/>
<evidence type="ECO:0000313" key="2">
    <source>
        <dbReference type="EMBL" id="CAJ0557757.1"/>
    </source>
</evidence>
<comment type="caution">
    <text evidence="2">The sequence shown here is derived from an EMBL/GenBank/DDBJ whole genome shotgun (WGS) entry which is preliminary data.</text>
</comment>
<dbReference type="EMBL" id="CATQJA010000094">
    <property type="protein sequence ID" value="CAJ0557757.1"/>
    <property type="molecule type" value="Genomic_DNA"/>
</dbReference>
<evidence type="ECO:0000313" key="3">
    <source>
        <dbReference type="Proteomes" id="UP001177023"/>
    </source>
</evidence>
<reference evidence="2" key="1">
    <citation type="submission" date="2023-06" db="EMBL/GenBank/DDBJ databases">
        <authorList>
            <person name="Delattre M."/>
        </authorList>
    </citation>
    <scope>NUCLEOTIDE SEQUENCE</scope>
    <source>
        <strain evidence="2">AF72</strain>
    </source>
</reference>
<feature type="non-terminal residue" evidence="2">
    <location>
        <position position="110"/>
    </location>
</feature>
<evidence type="ECO:0000256" key="1">
    <source>
        <dbReference type="SAM" id="MobiDB-lite"/>
    </source>
</evidence>
<organism evidence="2 3">
    <name type="scientific">Mesorhabditis spiculigera</name>
    <dbReference type="NCBI Taxonomy" id="96644"/>
    <lineage>
        <taxon>Eukaryota</taxon>
        <taxon>Metazoa</taxon>
        <taxon>Ecdysozoa</taxon>
        <taxon>Nematoda</taxon>
        <taxon>Chromadorea</taxon>
        <taxon>Rhabditida</taxon>
        <taxon>Rhabditina</taxon>
        <taxon>Rhabditomorpha</taxon>
        <taxon>Rhabditoidea</taxon>
        <taxon>Rhabditidae</taxon>
        <taxon>Mesorhabditinae</taxon>
        <taxon>Mesorhabditis</taxon>
    </lineage>
</organism>
<accession>A0AA36C3L2</accession>
<protein>
    <submittedName>
        <fullName evidence="2">Uncharacterized protein</fullName>
    </submittedName>
</protein>
<name>A0AA36C3L2_9BILA</name>
<feature type="compositionally biased region" description="Gly residues" evidence="1">
    <location>
        <begin position="33"/>
        <end position="49"/>
    </location>
</feature>
<dbReference type="Proteomes" id="UP001177023">
    <property type="component" value="Unassembled WGS sequence"/>
</dbReference>
<feature type="region of interest" description="Disordered" evidence="1">
    <location>
        <begin position="1"/>
        <end position="61"/>
    </location>
</feature>